<evidence type="ECO:0000256" key="4">
    <source>
        <dbReference type="ARBA" id="ARBA00022692"/>
    </source>
</evidence>
<dbReference type="Proteomes" id="UP000644147">
    <property type="component" value="Unassembled WGS sequence"/>
</dbReference>
<reference evidence="9 10" key="1">
    <citation type="submission" date="2020-12" db="EMBL/GenBank/DDBJ databases">
        <title>Bacterial novel species Adhaeribacter sp. BT258 isolated from soil.</title>
        <authorList>
            <person name="Jung H.-Y."/>
        </authorList>
    </citation>
    <scope>NUCLEOTIDE SEQUENCE [LARGE SCALE GENOMIC DNA]</scope>
    <source>
        <strain evidence="9 10">BT258</strain>
    </source>
</reference>
<evidence type="ECO:0000256" key="3">
    <source>
        <dbReference type="ARBA" id="ARBA00022452"/>
    </source>
</evidence>
<evidence type="ECO:0000313" key="9">
    <source>
        <dbReference type="EMBL" id="MBK0403705.1"/>
    </source>
</evidence>
<protein>
    <submittedName>
        <fullName evidence="9">Outer membrane protein transport protein</fullName>
    </submittedName>
</protein>
<keyword evidence="6" id="KW-0472">Membrane</keyword>
<comment type="subcellular location">
    <subcellularLocation>
        <location evidence="1">Cell outer membrane</location>
        <topology evidence="1">Multi-pass membrane protein</topology>
    </subcellularLocation>
</comment>
<keyword evidence="4" id="KW-0812">Transmembrane</keyword>
<dbReference type="SUPFAM" id="SSF56935">
    <property type="entry name" value="Porins"/>
    <property type="match status" value="1"/>
</dbReference>
<keyword evidence="5 8" id="KW-0732">Signal</keyword>
<dbReference type="Gene3D" id="2.40.160.60">
    <property type="entry name" value="Outer membrane protein transport protein (OMPP1/FadL/TodX)"/>
    <property type="match status" value="1"/>
</dbReference>
<keyword evidence="3" id="KW-1134">Transmembrane beta strand</keyword>
<evidence type="ECO:0000256" key="2">
    <source>
        <dbReference type="ARBA" id="ARBA00008163"/>
    </source>
</evidence>
<feature type="chain" id="PRO_5045048131" evidence="8">
    <location>
        <begin position="21"/>
        <end position="410"/>
    </location>
</feature>
<evidence type="ECO:0000256" key="6">
    <source>
        <dbReference type="ARBA" id="ARBA00023136"/>
    </source>
</evidence>
<evidence type="ECO:0000313" key="10">
    <source>
        <dbReference type="Proteomes" id="UP000644147"/>
    </source>
</evidence>
<evidence type="ECO:0000256" key="5">
    <source>
        <dbReference type="ARBA" id="ARBA00022729"/>
    </source>
</evidence>
<keyword evidence="10" id="KW-1185">Reference proteome</keyword>
<name>A0ABS1C2T6_9BACT</name>
<sequence length="410" mass="44018">MKRKLLTFLGCALLSGMVQAGGFQVNLQGQKQIGMGHTGTGLALDEASVFFNPGAMSHLRQNGFQLGASAIISKIAYLETAPGNTTAKSDNPTGTPFAAYGVFGKEESNLRFGLGVYTPFGSSVKWGEEWIGRYGLNELSLQAIFIQPTVSYKIGDKIGIGAGVVYSTGGVNLQRSIPVQDQQGNDGHAELDGNASGWGYNAGIYFKPSDKFSVGLTYRSKVEMKVDDGDATFRVASSLASRFPNTSFEATLPLPSNITLGLGFMPSEDLTIAVDVQRVNWSAYDKLRFDYGAAVNGSTFTESARNYEDVFIYRLGAEYKVTDAFALRAGGYYDNTPVQEGYLTPETPDANAIGISGGLGYAISENFQIDASFLYISKEERTDLSNLSGGIGGTYKTNVYIPGLAVSYKF</sequence>
<comment type="caution">
    <text evidence="9">The sequence shown here is derived from an EMBL/GenBank/DDBJ whole genome shotgun (WGS) entry which is preliminary data.</text>
</comment>
<accession>A0ABS1C2T6</accession>
<dbReference type="InterPro" id="IPR005017">
    <property type="entry name" value="OMPP1/FadL/TodX"/>
</dbReference>
<dbReference type="EMBL" id="JAEHFX010000005">
    <property type="protein sequence ID" value="MBK0403705.1"/>
    <property type="molecule type" value="Genomic_DNA"/>
</dbReference>
<keyword evidence="7" id="KW-0998">Cell outer membrane</keyword>
<evidence type="ECO:0000256" key="1">
    <source>
        <dbReference type="ARBA" id="ARBA00004571"/>
    </source>
</evidence>
<feature type="signal peptide" evidence="8">
    <location>
        <begin position="1"/>
        <end position="20"/>
    </location>
</feature>
<gene>
    <name evidence="9" type="ORF">I5M27_11960</name>
</gene>
<dbReference type="Pfam" id="PF03349">
    <property type="entry name" value="Toluene_X"/>
    <property type="match status" value="1"/>
</dbReference>
<evidence type="ECO:0000256" key="7">
    <source>
        <dbReference type="ARBA" id="ARBA00023237"/>
    </source>
</evidence>
<proteinExistence type="inferred from homology"/>
<dbReference type="RefSeq" id="WP_200506448.1">
    <property type="nucleotide sequence ID" value="NZ_JAEHFX010000005.1"/>
</dbReference>
<organism evidence="9 10">
    <name type="scientific">Adhaeribacter terrigena</name>
    <dbReference type="NCBI Taxonomy" id="2793070"/>
    <lineage>
        <taxon>Bacteria</taxon>
        <taxon>Pseudomonadati</taxon>
        <taxon>Bacteroidota</taxon>
        <taxon>Cytophagia</taxon>
        <taxon>Cytophagales</taxon>
        <taxon>Hymenobacteraceae</taxon>
        <taxon>Adhaeribacter</taxon>
    </lineage>
</organism>
<evidence type="ECO:0000256" key="8">
    <source>
        <dbReference type="SAM" id="SignalP"/>
    </source>
</evidence>
<comment type="similarity">
    <text evidence="2">Belongs to the OmpP1/FadL family.</text>
</comment>
<dbReference type="PANTHER" id="PTHR35093:SF8">
    <property type="entry name" value="OUTER MEMBRANE PROTEIN NMB0088-RELATED"/>
    <property type="match status" value="1"/>
</dbReference>
<dbReference type="PANTHER" id="PTHR35093">
    <property type="entry name" value="OUTER MEMBRANE PROTEIN NMB0088-RELATED"/>
    <property type="match status" value="1"/>
</dbReference>